<proteinExistence type="predicted"/>
<keyword evidence="2" id="KW-1185">Reference proteome</keyword>
<name>A0ABY7DY76_MYAAR</name>
<feature type="non-terminal residue" evidence="1">
    <location>
        <position position="1"/>
    </location>
</feature>
<organism evidence="1 2">
    <name type="scientific">Mya arenaria</name>
    <name type="common">Soft-shell clam</name>
    <dbReference type="NCBI Taxonomy" id="6604"/>
    <lineage>
        <taxon>Eukaryota</taxon>
        <taxon>Metazoa</taxon>
        <taxon>Spiralia</taxon>
        <taxon>Lophotrochozoa</taxon>
        <taxon>Mollusca</taxon>
        <taxon>Bivalvia</taxon>
        <taxon>Autobranchia</taxon>
        <taxon>Heteroconchia</taxon>
        <taxon>Euheterodonta</taxon>
        <taxon>Imparidentia</taxon>
        <taxon>Neoheterodontei</taxon>
        <taxon>Myida</taxon>
        <taxon>Myoidea</taxon>
        <taxon>Myidae</taxon>
        <taxon>Mya</taxon>
    </lineage>
</organism>
<protein>
    <submittedName>
        <fullName evidence="1">Uncharacterized protein</fullName>
    </submittedName>
</protein>
<gene>
    <name evidence="1" type="ORF">MAR_007804</name>
</gene>
<dbReference type="Proteomes" id="UP001164746">
    <property type="component" value="Chromosome 4"/>
</dbReference>
<dbReference type="EMBL" id="CP111015">
    <property type="protein sequence ID" value="WAR01246.1"/>
    <property type="molecule type" value="Genomic_DNA"/>
</dbReference>
<accession>A0ABY7DY76</accession>
<evidence type="ECO:0000313" key="1">
    <source>
        <dbReference type="EMBL" id="WAR01246.1"/>
    </source>
</evidence>
<sequence length="96" mass="10521">PHLLKVRKRVAANAHQLKRIPNCISADTYPSAIAHQKNAHKHVFLTKTTSSYSDNLASETTGCSLNSSIRHVCGSGDAIADLWKIGTKKYKQIVAH</sequence>
<reference evidence="1" key="1">
    <citation type="submission" date="2022-11" db="EMBL/GenBank/DDBJ databases">
        <title>Centuries of genome instability and evolution in soft-shell clam transmissible cancer (bioRxiv).</title>
        <authorList>
            <person name="Hart S.F.M."/>
            <person name="Yonemitsu M.A."/>
            <person name="Giersch R.M."/>
            <person name="Beal B.F."/>
            <person name="Arriagada G."/>
            <person name="Davis B.W."/>
            <person name="Ostrander E.A."/>
            <person name="Goff S.P."/>
            <person name="Metzger M.J."/>
        </authorList>
    </citation>
    <scope>NUCLEOTIDE SEQUENCE</scope>
    <source>
        <strain evidence="1">MELC-2E11</strain>
        <tissue evidence="1">Siphon/mantle</tissue>
    </source>
</reference>
<evidence type="ECO:0000313" key="2">
    <source>
        <dbReference type="Proteomes" id="UP001164746"/>
    </source>
</evidence>